<dbReference type="InterPro" id="IPR050836">
    <property type="entry name" value="SDS22/Internalin_LRR"/>
</dbReference>
<gene>
    <name evidence="4" type="ORF">JYP50_17740</name>
</gene>
<evidence type="ECO:0000256" key="3">
    <source>
        <dbReference type="SAM" id="SignalP"/>
    </source>
</evidence>
<dbReference type="InterPro" id="IPR032675">
    <property type="entry name" value="LRR_dom_sf"/>
</dbReference>
<keyword evidence="2" id="KW-0677">Repeat</keyword>
<accession>A0A939DI49</accession>
<feature type="chain" id="PRO_5038003066" description="Leucine-rich repeat domain-containing protein" evidence="3">
    <location>
        <begin position="24"/>
        <end position="167"/>
    </location>
</feature>
<keyword evidence="5" id="KW-1185">Reference proteome</keyword>
<evidence type="ECO:0008006" key="6">
    <source>
        <dbReference type="Google" id="ProtNLM"/>
    </source>
</evidence>
<dbReference type="InterPro" id="IPR001611">
    <property type="entry name" value="Leu-rich_rpt"/>
</dbReference>
<dbReference type="Proteomes" id="UP000664303">
    <property type="component" value="Unassembled WGS sequence"/>
</dbReference>
<organism evidence="4 5">
    <name type="scientific">Parahaliea mediterranea</name>
    <dbReference type="NCBI Taxonomy" id="651086"/>
    <lineage>
        <taxon>Bacteria</taxon>
        <taxon>Pseudomonadati</taxon>
        <taxon>Pseudomonadota</taxon>
        <taxon>Gammaproteobacteria</taxon>
        <taxon>Cellvibrionales</taxon>
        <taxon>Halieaceae</taxon>
        <taxon>Parahaliea</taxon>
    </lineage>
</organism>
<protein>
    <recommendedName>
        <fullName evidence="6">Leucine-rich repeat domain-containing protein</fullName>
    </recommendedName>
</protein>
<evidence type="ECO:0000313" key="5">
    <source>
        <dbReference type="Proteomes" id="UP000664303"/>
    </source>
</evidence>
<dbReference type="AlphaFoldDB" id="A0A939DI49"/>
<dbReference type="PANTHER" id="PTHR46652:SF3">
    <property type="entry name" value="LEUCINE-RICH REPEAT-CONTAINING PROTEIN 9"/>
    <property type="match status" value="1"/>
</dbReference>
<dbReference type="SUPFAM" id="SSF52058">
    <property type="entry name" value="L domain-like"/>
    <property type="match status" value="1"/>
</dbReference>
<name>A0A939DI49_9GAMM</name>
<keyword evidence="1" id="KW-0433">Leucine-rich repeat</keyword>
<dbReference type="PANTHER" id="PTHR46652">
    <property type="entry name" value="LEUCINE-RICH REPEAT AND IQ DOMAIN-CONTAINING PROTEIN 1-RELATED"/>
    <property type="match status" value="1"/>
</dbReference>
<dbReference type="PROSITE" id="PS51257">
    <property type="entry name" value="PROKAR_LIPOPROTEIN"/>
    <property type="match status" value="1"/>
</dbReference>
<proteinExistence type="predicted"/>
<dbReference type="PROSITE" id="PS51450">
    <property type="entry name" value="LRR"/>
    <property type="match status" value="1"/>
</dbReference>
<keyword evidence="3" id="KW-0732">Signal</keyword>
<comment type="caution">
    <text evidence="4">The sequence shown here is derived from an EMBL/GenBank/DDBJ whole genome shotgun (WGS) entry which is preliminary data.</text>
</comment>
<dbReference type="EMBL" id="JAFKCZ010000015">
    <property type="protein sequence ID" value="MBN7798448.1"/>
    <property type="molecule type" value="Genomic_DNA"/>
</dbReference>
<sequence length="167" mass="18224">MRYRKLCGLILPLLGLLSACQQYDLTVNDKVVYTPRPLFTDYAASDPALQRCLESAIAEGKVTRANQLQELSCRDAGVASLEGLATFSALRQLDLSGNALADIAELSSLIALEETYLADNRIADPLPLAGLQALDTVDLRGNRTLRCPDRQALLRVTRLRLPSHCGN</sequence>
<reference evidence="4" key="1">
    <citation type="submission" date="2021-02" db="EMBL/GenBank/DDBJ databases">
        <title>PHA producing bacteria isolated from coastal sediment in Guangdong, Shenzhen.</title>
        <authorList>
            <person name="Zheng W."/>
            <person name="Yu S."/>
            <person name="Huang Y."/>
        </authorList>
    </citation>
    <scope>NUCLEOTIDE SEQUENCE</scope>
    <source>
        <strain evidence="4">TN14-10</strain>
    </source>
</reference>
<evidence type="ECO:0000256" key="2">
    <source>
        <dbReference type="ARBA" id="ARBA00022737"/>
    </source>
</evidence>
<evidence type="ECO:0000256" key="1">
    <source>
        <dbReference type="ARBA" id="ARBA00022614"/>
    </source>
</evidence>
<dbReference type="RefSeq" id="WP_206561898.1">
    <property type="nucleotide sequence ID" value="NZ_JAFKCZ010000015.1"/>
</dbReference>
<dbReference type="Gene3D" id="3.80.10.10">
    <property type="entry name" value="Ribonuclease Inhibitor"/>
    <property type="match status" value="1"/>
</dbReference>
<feature type="signal peptide" evidence="3">
    <location>
        <begin position="1"/>
        <end position="23"/>
    </location>
</feature>
<evidence type="ECO:0000313" key="4">
    <source>
        <dbReference type="EMBL" id="MBN7798448.1"/>
    </source>
</evidence>
<dbReference type="Pfam" id="PF23952">
    <property type="entry name" value="LRR_EndoS"/>
    <property type="match status" value="1"/>
</dbReference>